<name>A0A1Z5ID80_9LACO</name>
<organism evidence="1 2">
    <name type="scientific">Secundilactobacillus mixtipabuli</name>
    <dbReference type="NCBI Taxonomy" id="1435342"/>
    <lineage>
        <taxon>Bacteria</taxon>
        <taxon>Bacillati</taxon>
        <taxon>Bacillota</taxon>
        <taxon>Bacilli</taxon>
        <taxon>Lactobacillales</taxon>
        <taxon>Lactobacillaceae</taxon>
        <taxon>Secundilactobacillus</taxon>
    </lineage>
</organism>
<dbReference type="AlphaFoldDB" id="A0A1Z5ID80"/>
<proteinExistence type="predicted"/>
<reference evidence="1 2" key="1">
    <citation type="submission" date="2015-11" db="EMBL/GenBank/DDBJ databases">
        <title>Draft genome sequences of new species of the genus Lactobacillus isolated from orchardgrass silage.</title>
        <authorList>
            <person name="Tohno M."/>
            <person name="Tanizawa Y."/>
            <person name="Arita M."/>
        </authorList>
    </citation>
    <scope>NUCLEOTIDE SEQUENCE [LARGE SCALE GENOMIC DNA]</scope>
    <source>
        <strain evidence="1 2">IWT30</strain>
    </source>
</reference>
<protein>
    <submittedName>
        <fullName evidence="1">Uncharacterized protein</fullName>
    </submittedName>
</protein>
<dbReference type="Proteomes" id="UP000198374">
    <property type="component" value="Unassembled WGS sequence"/>
</dbReference>
<gene>
    <name evidence="1" type="ORF">IWT30_01664</name>
</gene>
<sequence length="61" mass="7257">MTKKFKPAKRVLTANLSLDTDFDVEVSARMKTLKKNRHQLIKRNKEIQESVSNRFNIIRNR</sequence>
<comment type="caution">
    <text evidence="1">The sequence shown here is derived from an EMBL/GenBank/DDBJ whole genome shotgun (WGS) entry which is preliminary data.</text>
</comment>
<evidence type="ECO:0000313" key="1">
    <source>
        <dbReference type="EMBL" id="GAW99694.1"/>
    </source>
</evidence>
<dbReference type="RefSeq" id="WP_089109488.1">
    <property type="nucleotide sequence ID" value="NZ_BCMF01000007.1"/>
</dbReference>
<evidence type="ECO:0000313" key="2">
    <source>
        <dbReference type="Proteomes" id="UP000198374"/>
    </source>
</evidence>
<dbReference type="EMBL" id="BCMF01000007">
    <property type="protein sequence ID" value="GAW99694.1"/>
    <property type="molecule type" value="Genomic_DNA"/>
</dbReference>
<keyword evidence="2" id="KW-1185">Reference proteome</keyword>
<accession>A0A1Z5ID80</accession>